<dbReference type="InterPro" id="IPR015943">
    <property type="entry name" value="WD40/YVTN_repeat-like_dom_sf"/>
</dbReference>
<evidence type="ECO:0000256" key="1">
    <source>
        <dbReference type="SAM" id="SignalP"/>
    </source>
</evidence>
<dbReference type="AlphaFoldDB" id="A0A518BS09"/>
<evidence type="ECO:0008006" key="4">
    <source>
        <dbReference type="Google" id="ProtNLM"/>
    </source>
</evidence>
<dbReference type="KEGG" id="pbap:Pla133_48790"/>
<evidence type="ECO:0000313" key="2">
    <source>
        <dbReference type="EMBL" id="QDU69757.1"/>
    </source>
</evidence>
<keyword evidence="3" id="KW-1185">Reference proteome</keyword>
<protein>
    <recommendedName>
        <fullName evidence="4">Virginiamycin B lyase</fullName>
    </recommendedName>
</protein>
<feature type="signal peptide" evidence="1">
    <location>
        <begin position="1"/>
        <end position="24"/>
    </location>
</feature>
<name>A0A518BS09_9BACT</name>
<dbReference type="RefSeq" id="WP_145069954.1">
    <property type="nucleotide sequence ID" value="NZ_CP036287.1"/>
</dbReference>
<organism evidence="2 3">
    <name type="scientific">Engelhardtia mirabilis</name>
    <dbReference type="NCBI Taxonomy" id="2528011"/>
    <lineage>
        <taxon>Bacteria</taxon>
        <taxon>Pseudomonadati</taxon>
        <taxon>Planctomycetota</taxon>
        <taxon>Planctomycetia</taxon>
        <taxon>Planctomycetia incertae sedis</taxon>
        <taxon>Engelhardtia</taxon>
    </lineage>
</organism>
<gene>
    <name evidence="2" type="ORF">Pla133_48790</name>
</gene>
<dbReference type="Proteomes" id="UP000316921">
    <property type="component" value="Chromosome"/>
</dbReference>
<sequence length="307" mass="32120" precursor="true">MLDRLPLSIAPTLVVLGLASAATAQVSPYPAGAYVLSAPSSGSAGDDAIFRLAPDGSISTLVAPNERLNGLRELVFDQGAMNLYALQSNAWTRTHRVLHVAPDGTLTPVAGGYGYVLATMAITPDGRLNVLQTGTNTSTLIRIDPANNFADQQVTLGPPMSIRDVDAGPDGSLYFTGGPLNDIGVWRIGPDDSLSKLPAFSKGTTFSPLSSPGGIHFDQASGKLWVTQAAPGAEGSIYTLDLASGDVELWCKIAGYPQPGMRGVTFDPVAQLPLVGLMSYTTVGYFDQGGTSQASVRLPWPSDVDLR</sequence>
<proteinExistence type="predicted"/>
<evidence type="ECO:0000313" key="3">
    <source>
        <dbReference type="Proteomes" id="UP000316921"/>
    </source>
</evidence>
<keyword evidence="1" id="KW-0732">Signal</keyword>
<accession>A0A518BS09</accession>
<reference evidence="2 3" key="1">
    <citation type="submission" date="2019-02" db="EMBL/GenBank/DDBJ databases">
        <title>Deep-cultivation of Planctomycetes and their phenomic and genomic characterization uncovers novel biology.</title>
        <authorList>
            <person name="Wiegand S."/>
            <person name="Jogler M."/>
            <person name="Boedeker C."/>
            <person name="Pinto D."/>
            <person name="Vollmers J."/>
            <person name="Rivas-Marin E."/>
            <person name="Kohn T."/>
            <person name="Peeters S.H."/>
            <person name="Heuer A."/>
            <person name="Rast P."/>
            <person name="Oberbeckmann S."/>
            <person name="Bunk B."/>
            <person name="Jeske O."/>
            <person name="Meyerdierks A."/>
            <person name="Storesund J.E."/>
            <person name="Kallscheuer N."/>
            <person name="Luecker S."/>
            <person name="Lage O.M."/>
            <person name="Pohl T."/>
            <person name="Merkel B.J."/>
            <person name="Hornburger P."/>
            <person name="Mueller R.-W."/>
            <person name="Bruemmer F."/>
            <person name="Labrenz M."/>
            <person name="Spormann A.M."/>
            <person name="Op den Camp H."/>
            <person name="Overmann J."/>
            <person name="Amann R."/>
            <person name="Jetten M.S.M."/>
            <person name="Mascher T."/>
            <person name="Medema M.H."/>
            <person name="Devos D.P."/>
            <person name="Kaster A.-K."/>
            <person name="Ovreas L."/>
            <person name="Rohde M."/>
            <person name="Galperin M.Y."/>
            <person name="Jogler C."/>
        </authorList>
    </citation>
    <scope>NUCLEOTIDE SEQUENCE [LARGE SCALE GENOMIC DNA]</scope>
    <source>
        <strain evidence="2 3">Pla133</strain>
    </source>
</reference>
<dbReference type="SUPFAM" id="SSF63829">
    <property type="entry name" value="Calcium-dependent phosphotriesterase"/>
    <property type="match status" value="1"/>
</dbReference>
<dbReference type="EMBL" id="CP036287">
    <property type="protein sequence ID" value="QDU69757.1"/>
    <property type="molecule type" value="Genomic_DNA"/>
</dbReference>
<dbReference type="Gene3D" id="2.130.10.10">
    <property type="entry name" value="YVTN repeat-like/Quinoprotein amine dehydrogenase"/>
    <property type="match status" value="1"/>
</dbReference>
<feature type="chain" id="PRO_5022041020" description="Virginiamycin B lyase" evidence="1">
    <location>
        <begin position="25"/>
        <end position="307"/>
    </location>
</feature>